<name>A0A7N0UBB3_KALFE</name>
<evidence type="ECO:0000259" key="8">
    <source>
        <dbReference type="Pfam" id="PF03016"/>
    </source>
</evidence>
<feature type="transmembrane region" description="Helical" evidence="7">
    <location>
        <begin position="30"/>
        <end position="48"/>
    </location>
</feature>
<keyword evidence="3" id="KW-0328">Glycosyltransferase</keyword>
<evidence type="ECO:0000313" key="10">
    <source>
        <dbReference type="Proteomes" id="UP000594263"/>
    </source>
</evidence>
<keyword evidence="7" id="KW-0472">Membrane</keyword>
<sequence length="519" mass="58923">MESNEAPEFSETAPLTSDTETSPPSSSLKFLLFLVPLMLVSVIVSFLAPKVLVWNFKSSLLLPSSSSIELGRGGRVRVAPAPSPPVDHQVKKDVSINASTIAPSPNTAPESRVKASVDINKTTATRKYTNLERLEAGLEIVRLAIRDGKRANQTDMVEDKDYAPTGPMYWHDKAFHRSYLEMEKQLQIYIYEEGELPVFHNGPCQGILATEGYFINQLEMDSRFVTRDPEKAHLYFLPFSITYLIRFVYVVDSNEWGPMKHTIMDYVRIVADKYPYWNRSLGADHFMLACHDWGPEISFSVPNLYNNSIRALCNANTSERFIPSKDVSIPEINLPLGDLKGLLGGPSPSKRDILAFFAGGGDHGPIRPILLKHWENKDKDMEVHQYLPKGVDYYQMMRRARFCLCLSGYEVASPRVGEALHTGCVPVLLSSAYAAPFGDVLNWNAFSVIVPVEDIPNLKNILTSISTRRYLTLQRRGVQIRRHFVVNFPPQRYDMYHMILHSIWLRRLNVRIHQQHQAE</sequence>
<dbReference type="InterPro" id="IPR040911">
    <property type="entry name" value="Exostosin_GT47"/>
</dbReference>
<keyword evidence="7" id="KW-1133">Transmembrane helix</keyword>
<evidence type="ECO:0000256" key="5">
    <source>
        <dbReference type="ARBA" id="ARBA00023034"/>
    </source>
</evidence>
<feature type="compositionally biased region" description="Low complexity" evidence="6">
    <location>
        <begin position="14"/>
        <end position="24"/>
    </location>
</feature>
<organism evidence="9 10">
    <name type="scientific">Kalanchoe fedtschenkoi</name>
    <name type="common">Lavender scallops</name>
    <name type="synonym">South American air plant</name>
    <dbReference type="NCBI Taxonomy" id="63787"/>
    <lineage>
        <taxon>Eukaryota</taxon>
        <taxon>Viridiplantae</taxon>
        <taxon>Streptophyta</taxon>
        <taxon>Embryophyta</taxon>
        <taxon>Tracheophyta</taxon>
        <taxon>Spermatophyta</taxon>
        <taxon>Magnoliopsida</taxon>
        <taxon>eudicotyledons</taxon>
        <taxon>Gunneridae</taxon>
        <taxon>Pentapetalae</taxon>
        <taxon>Saxifragales</taxon>
        <taxon>Crassulaceae</taxon>
        <taxon>Kalanchoe</taxon>
    </lineage>
</organism>
<feature type="region of interest" description="Disordered" evidence="6">
    <location>
        <begin position="1"/>
        <end position="24"/>
    </location>
</feature>
<keyword evidence="5" id="KW-0333">Golgi apparatus</keyword>
<keyword evidence="3" id="KW-0808">Transferase</keyword>
<evidence type="ECO:0000256" key="1">
    <source>
        <dbReference type="ARBA" id="ARBA00004323"/>
    </source>
</evidence>
<evidence type="ECO:0000256" key="7">
    <source>
        <dbReference type="SAM" id="Phobius"/>
    </source>
</evidence>
<evidence type="ECO:0000256" key="3">
    <source>
        <dbReference type="ARBA" id="ARBA00022676"/>
    </source>
</evidence>
<evidence type="ECO:0000256" key="6">
    <source>
        <dbReference type="SAM" id="MobiDB-lite"/>
    </source>
</evidence>
<dbReference type="Gramene" id="Kaladp0059s0187.1.v1.1">
    <property type="protein sequence ID" value="Kaladp0059s0187.1.v1.1"/>
    <property type="gene ID" value="Kaladp0059s0187.v1.1"/>
</dbReference>
<dbReference type="GO" id="GO:0016757">
    <property type="term" value="F:glycosyltransferase activity"/>
    <property type="evidence" value="ECO:0007669"/>
    <property type="project" value="UniProtKB-KW"/>
</dbReference>
<keyword evidence="7" id="KW-0812">Transmembrane</keyword>
<dbReference type="EnsemblPlants" id="Kaladp0059s0187.1.v1.1">
    <property type="protein sequence ID" value="Kaladp0059s0187.1.v1.1"/>
    <property type="gene ID" value="Kaladp0059s0187.v1.1"/>
</dbReference>
<protein>
    <recommendedName>
        <fullName evidence="8">Exostosin GT47 domain-containing protein</fullName>
    </recommendedName>
</protein>
<comment type="similarity">
    <text evidence="2">Belongs to the glycosyltransferase 47 family.</text>
</comment>
<reference evidence="9" key="1">
    <citation type="submission" date="2021-01" db="UniProtKB">
        <authorList>
            <consortium name="EnsemblPlants"/>
        </authorList>
    </citation>
    <scope>IDENTIFICATION</scope>
</reference>
<accession>A0A7N0UBB3</accession>
<dbReference type="AlphaFoldDB" id="A0A7N0UBB3"/>
<dbReference type="InterPro" id="IPR004263">
    <property type="entry name" value="Exostosin"/>
</dbReference>
<feature type="domain" description="Exostosin GT47" evidence="8">
    <location>
        <begin position="183"/>
        <end position="465"/>
    </location>
</feature>
<keyword evidence="4" id="KW-0735">Signal-anchor</keyword>
<dbReference type="GO" id="GO:0000139">
    <property type="term" value="C:Golgi membrane"/>
    <property type="evidence" value="ECO:0007669"/>
    <property type="project" value="UniProtKB-SubCell"/>
</dbReference>
<proteinExistence type="inferred from homology"/>
<dbReference type="Proteomes" id="UP000594263">
    <property type="component" value="Unplaced"/>
</dbReference>
<evidence type="ECO:0000256" key="2">
    <source>
        <dbReference type="ARBA" id="ARBA00010271"/>
    </source>
</evidence>
<feature type="transmembrane region" description="Helical" evidence="7">
    <location>
        <begin position="232"/>
        <end position="251"/>
    </location>
</feature>
<comment type="subcellular location">
    <subcellularLocation>
        <location evidence="1">Golgi apparatus membrane</location>
        <topology evidence="1">Single-pass type II membrane protein</topology>
    </subcellularLocation>
</comment>
<dbReference type="PANTHER" id="PTHR11062:SF207">
    <property type="entry name" value="OS07G0188700 PROTEIN"/>
    <property type="match status" value="1"/>
</dbReference>
<keyword evidence="10" id="KW-1185">Reference proteome</keyword>
<dbReference type="PANTHER" id="PTHR11062">
    <property type="entry name" value="EXOSTOSIN HEPARAN SULFATE GLYCOSYLTRANSFERASE -RELATED"/>
    <property type="match status" value="1"/>
</dbReference>
<evidence type="ECO:0000313" key="9">
    <source>
        <dbReference type="EnsemblPlants" id="Kaladp0059s0187.1.v1.1"/>
    </source>
</evidence>
<evidence type="ECO:0000256" key="4">
    <source>
        <dbReference type="ARBA" id="ARBA00022968"/>
    </source>
</evidence>
<dbReference type="Pfam" id="PF03016">
    <property type="entry name" value="Exostosin_GT47"/>
    <property type="match status" value="1"/>
</dbReference>